<sequence length="1202" mass="131961">MGKELLQDPIFYRTISALENIVQVEAGFSALRALERGEIGDSDRVQVLTYLMQTGLTEVLKSKGIEPQAIIGHSVGEIAASFAAGCITAEEGAIIVSRRAKLYRRVQGQGGMVLVSLPFEKVDAQLRGRSDIVAAINSSPSSCVVSGQVETIEKYVEELGGRGIKNFRVNTDIAFHSPMLESLLDPLKDALAGSINPRLPSIPIYSTSCANPRTESLRDVAYWTSNMVNPVRLCEAVEAAFDDGMRIFLEVATHPIVSHSINDALSARNSEESVTIGIMERNKSPQRSIVQGATELHTAGVPVDYSSQLGRAWHSQVPPTPWFQKPYWKDVPASIAFASQQHDVNMHTLLGQNTQVADCAMRVFTTFLDDKTKPYPLTHPLDGAEIIPAAVYCNTFRQATGASILQGLQLITPTAMTADPREIQVVIKDQTAQLFSRTSTSQKISEQDAQNWTKHSSCTWEKEDMTAYIGSHDIEGIKQRIGTLLPNNFAWDFLQSIGVSGIAYPWAVLEHYGNEQEMIIKMDMDPEADAVKWNQTSWAPFLDAATSVGSSIFFKSRKMRIVSAIDQVQFISSDDPPKVGYLYVEEVTDEKSLAANISVLGLSGEVLAKLSCMRFSDVEVVSDHVTGIDALCYQMTWIPPIFAEMPIKLAHVLMISEGRSNVAKYMDQLVGHVKSLVQISSSEDVIHSDAQRVLKQRNTIVIYVPGQVELMAEVPHRAHAFTWEAACLVKRLSALPILPRLFILTANVQKGVSTTALANSALHGFARIAAQEHPEIWGGLIDSEDTNFPLLALKYVQGEDVIQVSDGLPRVARLRPLTMSRHRDATPTSTLLPKPHGTYLVTGGFGDLGLEVLDFLSRKGARRIVVVSRSKLPPRRKWRQLSGQMRTVICRIEEIERRGTTVYSIALDMGWSEACKTLTAALDALSLPPVLGIVHAAGVSEDGLIRDTTSESFERVFRPKVSGALALHDAFPPGAADHPLDFFVLFSSIGQLIGTPGQAPYGAANAFLDALAAHRRAYGDNCVAFQWTAWRGKGLARDAKFLNEELRAKGITDITCEEGFKAWEEVDGLDTGHVVVTRSRVLGEDEEVPFPLTAEIVRRRRGVEGTMQKASSTTSGEDLKLYVRGQIRQCLGTVLHLEVEDIDDRAAIADLGVDSVIGAALRRELQTVLGVKIGLGFLWKVDTVGKLDEWAYDQIRGKEGNE</sequence>
<proteinExistence type="predicted"/>
<dbReference type="GO" id="GO:0006633">
    <property type="term" value="P:fatty acid biosynthetic process"/>
    <property type="evidence" value="ECO:0007669"/>
    <property type="project" value="TreeGrafter"/>
</dbReference>
<dbReference type="SUPFAM" id="SSF47336">
    <property type="entry name" value="ACP-like"/>
    <property type="match status" value="1"/>
</dbReference>
<keyword evidence="2" id="KW-0597">Phosphoprotein</keyword>
<feature type="domain" description="PKS/mFAS DH" evidence="6">
    <location>
        <begin position="347"/>
        <end position="624"/>
    </location>
</feature>
<dbReference type="SMART" id="SM01294">
    <property type="entry name" value="PKS_PP_betabranch"/>
    <property type="match status" value="1"/>
</dbReference>
<dbReference type="GO" id="GO:0044550">
    <property type="term" value="P:secondary metabolite biosynthetic process"/>
    <property type="evidence" value="ECO:0007669"/>
    <property type="project" value="TreeGrafter"/>
</dbReference>
<dbReference type="Gene3D" id="1.10.1200.10">
    <property type="entry name" value="ACP-like"/>
    <property type="match status" value="1"/>
</dbReference>
<dbReference type="InterPro" id="IPR057326">
    <property type="entry name" value="KR_dom"/>
</dbReference>
<feature type="region of interest" description="C-terminal hotdog fold" evidence="5">
    <location>
        <begin position="482"/>
        <end position="624"/>
    </location>
</feature>
<dbReference type="Pfam" id="PF00550">
    <property type="entry name" value="PP-binding"/>
    <property type="match status" value="1"/>
</dbReference>
<reference evidence="7 8" key="1">
    <citation type="journal article" date="2018" name="Sci. Rep.">
        <title>Comparative genomics provides insights into the lifestyle and reveals functional heterogeneity of dark septate endophytic fungi.</title>
        <authorList>
            <person name="Knapp D.G."/>
            <person name="Nemeth J.B."/>
            <person name="Barry K."/>
            <person name="Hainaut M."/>
            <person name="Henrissat B."/>
            <person name="Johnson J."/>
            <person name="Kuo A."/>
            <person name="Lim J.H.P."/>
            <person name="Lipzen A."/>
            <person name="Nolan M."/>
            <person name="Ohm R.A."/>
            <person name="Tamas L."/>
            <person name="Grigoriev I.V."/>
            <person name="Spatafora J.W."/>
            <person name="Nagy L.G."/>
            <person name="Kovacs G.M."/>
        </authorList>
    </citation>
    <scope>NUCLEOTIDE SEQUENCE [LARGE SCALE GENOMIC DNA]</scope>
    <source>
        <strain evidence="7 8">DSE2036</strain>
    </source>
</reference>
<dbReference type="Gene3D" id="3.10.129.110">
    <property type="entry name" value="Polyketide synthase dehydratase"/>
    <property type="match status" value="1"/>
</dbReference>
<dbReference type="InterPro" id="IPR036736">
    <property type="entry name" value="ACP-like_sf"/>
</dbReference>
<dbReference type="InterPro" id="IPR036291">
    <property type="entry name" value="NAD(P)-bd_dom_sf"/>
</dbReference>
<dbReference type="EMBL" id="KZ805325">
    <property type="protein sequence ID" value="PVI03989.1"/>
    <property type="molecule type" value="Genomic_DNA"/>
</dbReference>
<dbReference type="Gene3D" id="3.40.366.10">
    <property type="entry name" value="Malonyl-Coenzyme A Acyl Carrier Protein, domain 2"/>
    <property type="match status" value="1"/>
</dbReference>
<evidence type="ECO:0000313" key="7">
    <source>
        <dbReference type="EMBL" id="PVI03989.1"/>
    </source>
</evidence>
<dbReference type="Gene3D" id="3.30.70.3290">
    <property type="match status" value="1"/>
</dbReference>
<dbReference type="Pfam" id="PF00698">
    <property type="entry name" value="Acyl_transf_1"/>
    <property type="match status" value="1"/>
</dbReference>
<dbReference type="InterPro" id="IPR016035">
    <property type="entry name" value="Acyl_Trfase/lysoPLipase"/>
</dbReference>
<feature type="region of interest" description="N-terminal hotdog fold" evidence="5">
    <location>
        <begin position="347"/>
        <end position="467"/>
    </location>
</feature>
<keyword evidence="1" id="KW-0596">Phosphopantetheine</keyword>
<dbReference type="InterPro" id="IPR014043">
    <property type="entry name" value="Acyl_transferase_dom"/>
</dbReference>
<protein>
    <recommendedName>
        <fullName evidence="6">PKS/mFAS DH domain-containing protein</fullName>
    </recommendedName>
</protein>
<dbReference type="SUPFAM" id="SSF55048">
    <property type="entry name" value="Probable ACP-binding domain of malonyl-CoA ACP transacylase"/>
    <property type="match status" value="1"/>
</dbReference>
<dbReference type="InterPro" id="IPR009081">
    <property type="entry name" value="PP-bd_ACP"/>
</dbReference>
<organism evidence="7 8">
    <name type="scientific">Periconia macrospinosa</name>
    <dbReference type="NCBI Taxonomy" id="97972"/>
    <lineage>
        <taxon>Eukaryota</taxon>
        <taxon>Fungi</taxon>
        <taxon>Dikarya</taxon>
        <taxon>Ascomycota</taxon>
        <taxon>Pezizomycotina</taxon>
        <taxon>Dothideomycetes</taxon>
        <taxon>Pleosporomycetidae</taxon>
        <taxon>Pleosporales</taxon>
        <taxon>Massarineae</taxon>
        <taxon>Periconiaceae</taxon>
        <taxon>Periconia</taxon>
    </lineage>
</organism>
<dbReference type="SUPFAM" id="SSF52151">
    <property type="entry name" value="FabD/lysophospholipase-like"/>
    <property type="match status" value="1"/>
</dbReference>
<dbReference type="GO" id="GO:0031177">
    <property type="term" value="F:phosphopantetheine binding"/>
    <property type="evidence" value="ECO:0007669"/>
    <property type="project" value="InterPro"/>
</dbReference>
<dbReference type="InterPro" id="IPR042104">
    <property type="entry name" value="PKS_dehydratase_sf"/>
</dbReference>
<evidence type="ECO:0000256" key="4">
    <source>
        <dbReference type="ARBA" id="ARBA00023268"/>
    </source>
</evidence>
<evidence type="ECO:0000256" key="2">
    <source>
        <dbReference type="ARBA" id="ARBA00022553"/>
    </source>
</evidence>
<dbReference type="GO" id="GO:0004312">
    <property type="term" value="F:fatty acid synthase activity"/>
    <property type="evidence" value="ECO:0007669"/>
    <property type="project" value="TreeGrafter"/>
</dbReference>
<evidence type="ECO:0000256" key="3">
    <source>
        <dbReference type="ARBA" id="ARBA00022679"/>
    </source>
</evidence>
<dbReference type="PROSITE" id="PS52019">
    <property type="entry name" value="PKS_MFAS_DH"/>
    <property type="match status" value="1"/>
</dbReference>
<evidence type="ECO:0000256" key="5">
    <source>
        <dbReference type="PROSITE-ProRule" id="PRU01363"/>
    </source>
</evidence>
<keyword evidence="3" id="KW-0808">Transferase</keyword>
<dbReference type="InterPro" id="IPR001227">
    <property type="entry name" value="Ac_transferase_dom_sf"/>
</dbReference>
<keyword evidence="8" id="KW-1185">Reference proteome</keyword>
<dbReference type="InterPro" id="IPR049900">
    <property type="entry name" value="PKS_mFAS_DH"/>
</dbReference>
<accession>A0A2V1E148</accession>
<dbReference type="InterPro" id="IPR013968">
    <property type="entry name" value="PKS_KR"/>
</dbReference>
<dbReference type="OrthoDB" id="5334845at2759"/>
<feature type="active site" description="Proton acceptor; for dehydratase activity" evidence="5">
    <location>
        <position position="379"/>
    </location>
</feature>
<dbReference type="SUPFAM" id="SSF51735">
    <property type="entry name" value="NAD(P)-binding Rossmann-fold domains"/>
    <property type="match status" value="2"/>
</dbReference>
<dbReference type="InterPro" id="IPR006162">
    <property type="entry name" value="Ppantetheine_attach_site"/>
</dbReference>
<evidence type="ECO:0000256" key="1">
    <source>
        <dbReference type="ARBA" id="ARBA00022450"/>
    </source>
</evidence>
<dbReference type="Gene3D" id="3.40.50.720">
    <property type="entry name" value="NAD(P)-binding Rossmann-like Domain"/>
    <property type="match status" value="1"/>
</dbReference>
<dbReference type="InterPro" id="IPR016036">
    <property type="entry name" value="Malonyl_transacylase_ACP-bd"/>
</dbReference>
<dbReference type="CDD" id="cd05274">
    <property type="entry name" value="KR_FAS_SDR_x"/>
    <property type="match status" value="1"/>
</dbReference>
<dbReference type="SMART" id="SM00823">
    <property type="entry name" value="PKS_PP"/>
    <property type="match status" value="1"/>
</dbReference>
<dbReference type="PANTHER" id="PTHR43775">
    <property type="entry name" value="FATTY ACID SYNTHASE"/>
    <property type="match status" value="1"/>
</dbReference>
<gene>
    <name evidence="7" type="ORF">DM02DRAFT_208403</name>
</gene>
<evidence type="ECO:0000313" key="8">
    <source>
        <dbReference type="Proteomes" id="UP000244855"/>
    </source>
</evidence>
<dbReference type="PROSITE" id="PS00012">
    <property type="entry name" value="PHOSPHOPANTETHEINE"/>
    <property type="match status" value="1"/>
</dbReference>
<dbReference type="InterPro" id="IPR020806">
    <property type="entry name" value="PKS_PP-bd"/>
</dbReference>
<keyword evidence="4" id="KW-0511">Multifunctional enzyme</keyword>
<feature type="active site" description="Proton donor; for dehydratase activity" evidence="5">
    <location>
        <position position="543"/>
    </location>
</feature>
<dbReference type="STRING" id="97972.A0A2V1E148"/>
<dbReference type="InterPro" id="IPR049552">
    <property type="entry name" value="PKS_DH_N"/>
</dbReference>
<dbReference type="PANTHER" id="PTHR43775:SF22">
    <property type="entry name" value="SYNTHASE, PUTATIVE (JCVI)-RELATED"/>
    <property type="match status" value="1"/>
</dbReference>
<dbReference type="Pfam" id="PF21089">
    <property type="entry name" value="PKS_DH_N"/>
    <property type="match status" value="1"/>
</dbReference>
<dbReference type="AlphaFoldDB" id="A0A2V1E148"/>
<dbReference type="SMART" id="SM00822">
    <property type="entry name" value="PKS_KR"/>
    <property type="match status" value="1"/>
</dbReference>
<dbReference type="Pfam" id="PF08659">
    <property type="entry name" value="KR"/>
    <property type="match status" value="1"/>
</dbReference>
<dbReference type="SMART" id="SM00827">
    <property type="entry name" value="PKS_AT"/>
    <property type="match status" value="1"/>
</dbReference>
<evidence type="ECO:0000259" key="6">
    <source>
        <dbReference type="PROSITE" id="PS52019"/>
    </source>
</evidence>
<dbReference type="InterPro" id="IPR050091">
    <property type="entry name" value="PKS_NRPS_Biosynth_Enz"/>
</dbReference>
<name>A0A2V1E148_9PLEO</name>
<dbReference type="Proteomes" id="UP000244855">
    <property type="component" value="Unassembled WGS sequence"/>
</dbReference>